<dbReference type="Pfam" id="PF22636">
    <property type="entry name" value="FlK"/>
    <property type="match status" value="1"/>
</dbReference>
<evidence type="ECO:0000313" key="3">
    <source>
        <dbReference type="Proteomes" id="UP001179600"/>
    </source>
</evidence>
<dbReference type="RefSeq" id="WP_126761087.1">
    <property type="nucleotide sequence ID" value="NZ_BKBT01000010.1"/>
</dbReference>
<feature type="domain" description="Fluoroacetyl-CoA-specific thioesterase-like" evidence="1">
    <location>
        <begin position="11"/>
        <end position="108"/>
    </location>
</feature>
<name>A0AAF0BC32_9ENTE</name>
<dbReference type="PANTHER" id="PTHR36934:SF1">
    <property type="entry name" value="THIOESTERASE DOMAIN-CONTAINING PROTEIN"/>
    <property type="match status" value="1"/>
</dbReference>
<dbReference type="InterPro" id="IPR029069">
    <property type="entry name" value="HotDog_dom_sf"/>
</dbReference>
<dbReference type="InterPro" id="IPR025540">
    <property type="entry name" value="FlK"/>
</dbReference>
<dbReference type="AlphaFoldDB" id="A0AAF0BC32"/>
<protein>
    <submittedName>
        <fullName evidence="2">Diaminopimelate epimerase</fullName>
    </submittedName>
</protein>
<evidence type="ECO:0000313" key="2">
    <source>
        <dbReference type="EMBL" id="WCG22203.1"/>
    </source>
</evidence>
<gene>
    <name evidence="2" type="ORF">PML95_07310</name>
</gene>
<reference evidence="2" key="1">
    <citation type="submission" date="2023-01" db="EMBL/GenBank/DDBJ databases">
        <title>Oxazolidinone resistance genes in florfenicol resistant enterococci from beef cattle and veal calves at slaughter.</title>
        <authorList>
            <person name="Biggel M."/>
        </authorList>
    </citation>
    <scope>NUCLEOTIDE SEQUENCE</scope>
    <source>
        <strain evidence="2">K204-1</strain>
    </source>
</reference>
<dbReference type="SUPFAM" id="SSF54637">
    <property type="entry name" value="Thioesterase/thiol ester dehydrase-isomerase"/>
    <property type="match status" value="1"/>
</dbReference>
<evidence type="ECO:0000259" key="1">
    <source>
        <dbReference type="Pfam" id="PF22636"/>
    </source>
</evidence>
<dbReference type="Gene3D" id="3.10.129.10">
    <property type="entry name" value="Hotdog Thioesterase"/>
    <property type="match status" value="1"/>
</dbReference>
<dbReference type="InterPro" id="IPR054485">
    <property type="entry name" value="FlK-like_dom"/>
</dbReference>
<sequence>MSVFNYQAEAQHAASAMGSGELEVVATPALIAFAENACHQLVELAAGETSVGTFIELNHLKASRIPEEIKVDVKDVTREGNRLSFIFEIRDSSQLIATGKHQRAVVDVDRFLSSIK</sequence>
<proteinExistence type="predicted"/>
<dbReference type="EMBL" id="CP116507">
    <property type="protein sequence ID" value="WCG22203.1"/>
    <property type="molecule type" value="Genomic_DNA"/>
</dbReference>
<dbReference type="Proteomes" id="UP001179600">
    <property type="component" value="Chromosome"/>
</dbReference>
<accession>A0AAF0BC32</accession>
<dbReference type="PANTHER" id="PTHR36934">
    <property type="entry name" value="BLR0278 PROTEIN"/>
    <property type="match status" value="1"/>
</dbReference>
<organism evidence="2 3">
    <name type="scientific">Vagococcus lutrae</name>
    <dbReference type="NCBI Taxonomy" id="81947"/>
    <lineage>
        <taxon>Bacteria</taxon>
        <taxon>Bacillati</taxon>
        <taxon>Bacillota</taxon>
        <taxon>Bacilli</taxon>
        <taxon>Lactobacillales</taxon>
        <taxon>Enterococcaceae</taxon>
        <taxon>Vagococcus</taxon>
    </lineage>
</organism>